<name>A0A6J0C7F5_NEOLC</name>
<feature type="region of interest" description="Disordered" evidence="2">
    <location>
        <begin position="69"/>
        <end position="96"/>
    </location>
</feature>
<proteinExistence type="inferred from homology"/>
<keyword evidence="3" id="KW-1185">Reference proteome</keyword>
<dbReference type="RefSeq" id="XP_015522320.1">
    <property type="nucleotide sequence ID" value="XM_015666834.2"/>
</dbReference>
<dbReference type="GeneID" id="107226128"/>
<feature type="compositionally biased region" description="Basic residues" evidence="2">
    <location>
        <begin position="1"/>
        <end position="10"/>
    </location>
</feature>
<dbReference type="FunCoup" id="A0A6J0C7F5">
    <property type="interactions" value="2"/>
</dbReference>
<evidence type="ECO:0000313" key="4">
    <source>
        <dbReference type="RefSeq" id="XP_015522320.1"/>
    </source>
</evidence>
<dbReference type="InParanoid" id="A0A6J0C7F5"/>
<dbReference type="InterPro" id="IPR019034">
    <property type="entry name" value="UPF0390"/>
</dbReference>
<sequence length="96" mass="10489">MAQGKLKVKAKLPASAKPKGGGNKNNNNNKGRPIQRRGNAPVRPKKAKFEEQNKLKKIISKTVNKAMEQELRQRALGGKQSLTKKEPASSSSGQKK</sequence>
<organism evidence="4">
    <name type="scientific">Neodiprion lecontei</name>
    <name type="common">Redheaded pine sawfly</name>
    <dbReference type="NCBI Taxonomy" id="441921"/>
    <lineage>
        <taxon>Eukaryota</taxon>
        <taxon>Metazoa</taxon>
        <taxon>Ecdysozoa</taxon>
        <taxon>Arthropoda</taxon>
        <taxon>Hexapoda</taxon>
        <taxon>Insecta</taxon>
        <taxon>Pterygota</taxon>
        <taxon>Neoptera</taxon>
        <taxon>Endopterygota</taxon>
        <taxon>Hymenoptera</taxon>
        <taxon>Tenthredinoidea</taxon>
        <taxon>Diprionidae</taxon>
        <taxon>Diprioninae</taxon>
        <taxon>Neodiprion</taxon>
    </lineage>
</organism>
<reference evidence="4" key="1">
    <citation type="submission" date="2025-08" db="UniProtKB">
        <authorList>
            <consortium name="RefSeq"/>
        </authorList>
    </citation>
    <scope>IDENTIFICATION</scope>
    <source>
        <tissue evidence="4">Thorax and Abdomen</tissue>
    </source>
</reference>
<dbReference type="KEGG" id="nlo:107226128"/>
<dbReference type="PANTHER" id="PTHR16967">
    <property type="entry name" value="LEYDIG CELL TUMOR 10 KDA PROTEIN HOMOLOG"/>
    <property type="match status" value="1"/>
</dbReference>
<dbReference type="Proteomes" id="UP000829291">
    <property type="component" value="Chromosome 5"/>
</dbReference>
<dbReference type="Pfam" id="PF09495">
    <property type="entry name" value="DUF2462"/>
    <property type="match status" value="1"/>
</dbReference>
<accession>A0A6J0C7F5</accession>
<comment type="similarity">
    <text evidence="1">Belongs to the UPF0390 family.</text>
</comment>
<evidence type="ECO:0000256" key="1">
    <source>
        <dbReference type="ARBA" id="ARBA00006802"/>
    </source>
</evidence>
<evidence type="ECO:0000256" key="2">
    <source>
        <dbReference type="SAM" id="MobiDB-lite"/>
    </source>
</evidence>
<dbReference type="PANTHER" id="PTHR16967:SF1">
    <property type="entry name" value="LEYDIG CELL TUMOR 10 KDA PROTEIN HOMOLOG"/>
    <property type="match status" value="1"/>
</dbReference>
<dbReference type="AlphaFoldDB" id="A0A6J0C7F5"/>
<dbReference type="OrthoDB" id="6261058at2759"/>
<protein>
    <submittedName>
        <fullName evidence="4">Uncharacterized protein LOC107226128</fullName>
    </submittedName>
</protein>
<feature type="region of interest" description="Disordered" evidence="2">
    <location>
        <begin position="1"/>
        <end position="54"/>
    </location>
</feature>
<gene>
    <name evidence="4" type="primary">LOC107226128</name>
</gene>
<evidence type="ECO:0000313" key="3">
    <source>
        <dbReference type="Proteomes" id="UP000829291"/>
    </source>
</evidence>